<evidence type="ECO:0000313" key="2">
    <source>
        <dbReference type="EMBL" id="KAJ4412672.1"/>
    </source>
</evidence>
<organism evidence="2 3">
    <name type="scientific">Didymella pomorum</name>
    <dbReference type="NCBI Taxonomy" id="749634"/>
    <lineage>
        <taxon>Eukaryota</taxon>
        <taxon>Fungi</taxon>
        <taxon>Dikarya</taxon>
        <taxon>Ascomycota</taxon>
        <taxon>Pezizomycotina</taxon>
        <taxon>Dothideomycetes</taxon>
        <taxon>Pleosporomycetidae</taxon>
        <taxon>Pleosporales</taxon>
        <taxon>Pleosporineae</taxon>
        <taxon>Didymellaceae</taxon>
        <taxon>Didymella</taxon>
    </lineage>
</organism>
<dbReference type="Proteomes" id="UP001140510">
    <property type="component" value="Unassembled WGS sequence"/>
</dbReference>
<reference evidence="2" key="1">
    <citation type="submission" date="2022-10" db="EMBL/GenBank/DDBJ databases">
        <title>Tapping the CABI collections for fungal endophytes: first genome assemblies for Collariella, Neodidymelliopsis, Ascochyta clinopodiicola, Didymella pomorum, Didymosphaeria variabile, Neocosmospora piperis and Neocucurbitaria cava.</title>
        <authorList>
            <person name="Hill R."/>
        </authorList>
    </citation>
    <scope>NUCLEOTIDE SEQUENCE</scope>
    <source>
        <strain evidence="2">IMI 355091</strain>
    </source>
</reference>
<dbReference type="EMBL" id="JAPEVA010000002">
    <property type="protein sequence ID" value="KAJ4412672.1"/>
    <property type="molecule type" value="Genomic_DNA"/>
</dbReference>
<protein>
    <recommendedName>
        <fullName evidence="1">DUF4470 domain-containing protein</fullName>
    </recommendedName>
</protein>
<dbReference type="Pfam" id="PF14737">
    <property type="entry name" value="DUF4470"/>
    <property type="match status" value="2"/>
</dbReference>
<keyword evidence="3" id="KW-1185">Reference proteome</keyword>
<evidence type="ECO:0000313" key="3">
    <source>
        <dbReference type="Proteomes" id="UP001140510"/>
    </source>
</evidence>
<comment type="caution">
    <text evidence="2">The sequence shown here is derived from an EMBL/GenBank/DDBJ whole genome shotgun (WGS) entry which is preliminary data.</text>
</comment>
<dbReference type="InterPro" id="IPR027974">
    <property type="entry name" value="DUF4470"/>
</dbReference>
<gene>
    <name evidence="2" type="ORF">N0V91_000434</name>
</gene>
<proteinExistence type="predicted"/>
<sequence length="747" mass="86095">MTILGLPQQYQGSCCVTINDKDFQVVARNIIILLIAHRLDPDTAVPLIIHIWYSAFIPAVMLQILQSSILPMIAPVIDDMKDKADGSLHWAMFKFRNRELRLTLTKEQWMLLPTYFKVPEGLSREEAQKIRHRRNFAPEMLDFCERKFMMWTPAVRQDEMYFRKTGILLPQSASQVGIDTPNPTLYQRTSWPLYDDASPRAGRSAAEYRKYATVAQDDDFGALYFYLIDIIRRFYDRLYTINISIDVFSVDAYELRDHVEPSSFDRIEASNICDNVFLGTLKCLASFFPLLKPRSENPHATLLLLYMSAVTETILSYPSPERTNQTIFQGLVRIKQYMPTSPDFVDLLKRDVDLMQMISHPDYVNRASNDKKLIDWDRLWEMYAQRHMYPAIALFDLDIKARHTIVKPWAFKAWPHASQEEFDYLRAGSTSVLLKGLPESALVATQTDLEVLSLEIQLAPQYMHQRRPLMSHLMYMLKPDEVHLPIGAWGKYFWGNSPAIDILNLDANEGTSDVPRNHTLLFAASGNLHNIAKTIVTVPVEQQSKFEVVVNDKTLFRANSWPTSSDDDPIEGWVYEDYNKHFLAAREDTYGAGFSLVRDLLLCFCRRVAHGGISFELHCVDAAHIGARMGDRKYDRIEISNICDNDYMKSRPCLCTFAPLLKSKADNPHATLLFYFMNFGREIQRVAGTSDPTANALFAAAYDRVQSFFQPDTSALRTRVEENVFDQLEKLLYGHFMDRTYFFGTYR</sequence>
<feature type="domain" description="DUF4470" evidence="1">
    <location>
        <begin position="493"/>
        <end position="554"/>
    </location>
</feature>
<accession>A0A9W8ZQ49</accession>
<feature type="domain" description="DUF4470" evidence="1">
    <location>
        <begin position="2"/>
        <end position="57"/>
    </location>
</feature>
<dbReference type="AlphaFoldDB" id="A0A9W8ZQ49"/>
<dbReference type="OrthoDB" id="5282002at2759"/>
<name>A0A9W8ZQ49_9PLEO</name>
<evidence type="ECO:0000259" key="1">
    <source>
        <dbReference type="Pfam" id="PF14737"/>
    </source>
</evidence>